<evidence type="ECO:0000313" key="2">
    <source>
        <dbReference type="Proteomes" id="UP000314294"/>
    </source>
</evidence>
<organism evidence="1 2">
    <name type="scientific">Liparis tanakae</name>
    <name type="common">Tanaka's snailfish</name>
    <dbReference type="NCBI Taxonomy" id="230148"/>
    <lineage>
        <taxon>Eukaryota</taxon>
        <taxon>Metazoa</taxon>
        <taxon>Chordata</taxon>
        <taxon>Craniata</taxon>
        <taxon>Vertebrata</taxon>
        <taxon>Euteleostomi</taxon>
        <taxon>Actinopterygii</taxon>
        <taxon>Neopterygii</taxon>
        <taxon>Teleostei</taxon>
        <taxon>Neoteleostei</taxon>
        <taxon>Acanthomorphata</taxon>
        <taxon>Eupercaria</taxon>
        <taxon>Perciformes</taxon>
        <taxon>Cottioidei</taxon>
        <taxon>Cottales</taxon>
        <taxon>Liparidae</taxon>
        <taxon>Liparis</taxon>
    </lineage>
</organism>
<keyword evidence="2" id="KW-1185">Reference proteome</keyword>
<proteinExistence type="predicted"/>
<name>A0A4Z2E3V8_9TELE</name>
<comment type="caution">
    <text evidence="1">The sequence shown here is derived from an EMBL/GenBank/DDBJ whole genome shotgun (WGS) entry which is preliminary data.</text>
</comment>
<accession>A0A4Z2E3V8</accession>
<evidence type="ECO:0000313" key="1">
    <source>
        <dbReference type="EMBL" id="TNN23429.1"/>
    </source>
</evidence>
<reference evidence="1 2" key="1">
    <citation type="submission" date="2019-03" db="EMBL/GenBank/DDBJ databases">
        <title>First draft genome of Liparis tanakae, snailfish: a comprehensive survey of snailfish specific genes.</title>
        <authorList>
            <person name="Kim W."/>
            <person name="Song I."/>
            <person name="Jeong J.-H."/>
            <person name="Kim D."/>
            <person name="Kim S."/>
            <person name="Ryu S."/>
            <person name="Song J.Y."/>
            <person name="Lee S.K."/>
        </authorList>
    </citation>
    <scope>NUCLEOTIDE SEQUENCE [LARGE SCALE GENOMIC DNA]</scope>
    <source>
        <tissue evidence="1">Muscle</tissue>
    </source>
</reference>
<gene>
    <name evidence="1" type="ORF">EYF80_066450</name>
</gene>
<protein>
    <submittedName>
        <fullName evidence="1">Uncharacterized protein</fullName>
    </submittedName>
</protein>
<dbReference type="AlphaFoldDB" id="A0A4Z2E3V8"/>
<sequence length="103" mass="11432">MLKCSSGDFSYATEQNLLETFLHPVNRPIDPVTFRANRGGVIQFSLEWQQVRGQRSEEGGLKPEAPMKDRLIGYSTPLILCIMTGDGHQASAPDDDLIPKEEA</sequence>
<dbReference type="Proteomes" id="UP000314294">
    <property type="component" value="Unassembled WGS sequence"/>
</dbReference>
<dbReference type="EMBL" id="SRLO01018505">
    <property type="protein sequence ID" value="TNN23429.1"/>
    <property type="molecule type" value="Genomic_DNA"/>
</dbReference>